<keyword evidence="3" id="KW-1185">Reference proteome</keyword>
<feature type="compositionally biased region" description="Polar residues" evidence="1">
    <location>
        <begin position="16"/>
        <end position="27"/>
    </location>
</feature>
<name>A0A9P6T6D9_9BASI</name>
<feature type="region of interest" description="Disordered" evidence="1">
    <location>
        <begin position="1"/>
        <end position="27"/>
    </location>
</feature>
<dbReference type="SUPFAM" id="SSF54695">
    <property type="entry name" value="POZ domain"/>
    <property type="match status" value="1"/>
</dbReference>
<proteinExistence type="predicted"/>
<protein>
    <recommendedName>
        <fullName evidence="4">WHI2-like protein</fullName>
    </recommendedName>
</protein>
<dbReference type="AlphaFoldDB" id="A0A9P6T6D9"/>
<dbReference type="EMBL" id="MU167631">
    <property type="protein sequence ID" value="KAG0139313.1"/>
    <property type="molecule type" value="Genomic_DNA"/>
</dbReference>
<dbReference type="Proteomes" id="UP000886653">
    <property type="component" value="Unassembled WGS sequence"/>
</dbReference>
<evidence type="ECO:0000313" key="2">
    <source>
        <dbReference type="EMBL" id="KAG0139313.1"/>
    </source>
</evidence>
<dbReference type="OrthoDB" id="9451547at2759"/>
<dbReference type="Gene3D" id="3.30.710.10">
    <property type="entry name" value="Potassium Channel Kv1.1, Chain A"/>
    <property type="match status" value="1"/>
</dbReference>
<accession>A0A9P6T6D9</accession>
<evidence type="ECO:0000256" key="1">
    <source>
        <dbReference type="SAM" id="MobiDB-lite"/>
    </source>
</evidence>
<evidence type="ECO:0008006" key="4">
    <source>
        <dbReference type="Google" id="ProtNLM"/>
    </source>
</evidence>
<reference evidence="2" key="1">
    <citation type="submission" date="2013-11" db="EMBL/GenBank/DDBJ databases">
        <title>Genome sequence of the fusiform rust pathogen reveals effectors for host alternation and coevolution with pine.</title>
        <authorList>
            <consortium name="DOE Joint Genome Institute"/>
            <person name="Smith K."/>
            <person name="Pendleton A."/>
            <person name="Kubisiak T."/>
            <person name="Anderson C."/>
            <person name="Salamov A."/>
            <person name="Aerts A."/>
            <person name="Riley R."/>
            <person name="Clum A."/>
            <person name="Lindquist E."/>
            <person name="Ence D."/>
            <person name="Campbell M."/>
            <person name="Kronenberg Z."/>
            <person name="Feau N."/>
            <person name="Dhillon B."/>
            <person name="Hamelin R."/>
            <person name="Burleigh J."/>
            <person name="Smith J."/>
            <person name="Yandell M."/>
            <person name="Nelson C."/>
            <person name="Grigoriev I."/>
            <person name="Davis J."/>
        </authorList>
    </citation>
    <scope>NUCLEOTIDE SEQUENCE</scope>
    <source>
        <strain evidence="2">G11</strain>
    </source>
</reference>
<sequence length="344" mass="39125">MAQSVAISSVPEPSLLSPTNPISTNAQLNTKNNVNLDLRNQKFTIDRESLMELPESVLLCLFPNGFVLGQRQQGLGSNSNKFGQESGMSDEDEDDQIYYVDFDGSCLTFILNFFNEARTSYYGTNPQRPQETPSLPQQLPSPLFYKQAIIVLREELEYFAIPIPKPNDNNTSNDEHVRQIKKLCGDSLLDKKSIFTPLQRNINRDNNVAEQHLIDMLCMSGFNREDKWGYRSVEPRRCCITSLALVLLKTGITHDHPSGHHATGPISPTQMNPQVNGVQLTTAQKLLLFWRKPARKCWWDAIELSVPLKLNTVDNELAVKLWARRVWTLELSLVSHHRFLVFLS</sequence>
<dbReference type="InterPro" id="IPR011333">
    <property type="entry name" value="SKP1/BTB/POZ_sf"/>
</dbReference>
<gene>
    <name evidence="2" type="ORF">CROQUDRAFT_101737</name>
</gene>
<comment type="caution">
    <text evidence="2">The sequence shown here is derived from an EMBL/GenBank/DDBJ whole genome shotgun (WGS) entry which is preliminary data.</text>
</comment>
<evidence type="ECO:0000313" key="3">
    <source>
        <dbReference type="Proteomes" id="UP000886653"/>
    </source>
</evidence>
<organism evidence="2 3">
    <name type="scientific">Cronartium quercuum f. sp. fusiforme G11</name>
    <dbReference type="NCBI Taxonomy" id="708437"/>
    <lineage>
        <taxon>Eukaryota</taxon>
        <taxon>Fungi</taxon>
        <taxon>Dikarya</taxon>
        <taxon>Basidiomycota</taxon>
        <taxon>Pucciniomycotina</taxon>
        <taxon>Pucciniomycetes</taxon>
        <taxon>Pucciniales</taxon>
        <taxon>Coleosporiaceae</taxon>
        <taxon>Cronartium</taxon>
    </lineage>
</organism>